<dbReference type="Gene3D" id="2.40.50.140">
    <property type="entry name" value="Nucleic acid-binding proteins"/>
    <property type="match status" value="1"/>
</dbReference>
<dbReference type="GO" id="GO:0003677">
    <property type="term" value="F:DNA binding"/>
    <property type="evidence" value="ECO:0007669"/>
    <property type="project" value="UniProtKB-KW"/>
</dbReference>
<keyword evidence="2" id="KW-1185">Reference proteome</keyword>
<dbReference type="SUPFAM" id="SSF50249">
    <property type="entry name" value="Nucleic acid-binding proteins"/>
    <property type="match status" value="1"/>
</dbReference>
<keyword evidence="1" id="KW-0238">DNA-binding</keyword>
<protein>
    <submittedName>
        <fullName evidence="1">Single-stranded DNA-binding protein</fullName>
    </submittedName>
</protein>
<name>A0ABS8UCB9_9GAMM</name>
<organism evidence="1 2">
    <name type="scientific">Luteimonas fraxinea</name>
    <dbReference type="NCBI Taxonomy" id="2901869"/>
    <lineage>
        <taxon>Bacteria</taxon>
        <taxon>Pseudomonadati</taxon>
        <taxon>Pseudomonadota</taxon>
        <taxon>Gammaproteobacteria</taxon>
        <taxon>Lysobacterales</taxon>
        <taxon>Lysobacteraceae</taxon>
        <taxon>Luteimonas</taxon>
    </lineage>
</organism>
<reference evidence="1" key="2">
    <citation type="journal article" date="2022" name="Syst. Appl. Microbiol.">
        <title>Physiological and genomic characterisation of Luteimonas fraxinea sp. nov., a bacterial species associated with trees tolerant to ash dieback.</title>
        <authorList>
            <person name="Ulrich K."/>
            <person name="Becker R."/>
            <person name="Behrendt U."/>
            <person name="Kube M."/>
            <person name="Schneck V."/>
            <person name="Ulrich A."/>
        </authorList>
    </citation>
    <scope>NUCLEOTIDE SEQUENCE</scope>
    <source>
        <strain evidence="1">A1P009</strain>
    </source>
</reference>
<dbReference type="RefSeq" id="WP_232135245.1">
    <property type="nucleotide sequence ID" value="NZ_JAJQKU010000002.1"/>
</dbReference>
<sequence length="97" mass="10774">MNTEVIVEVFEGDVDIRGGTFKNDQGEQVEYETRKQPARLESNGYAYPFDVRLEKGRAPFPPGRYVMDCGAMLSVNKGAHAISKFPILRAVKPVAKA</sequence>
<accession>A0ABS8UCB9</accession>
<dbReference type="EMBL" id="JAJQKU010000002">
    <property type="protein sequence ID" value="MCD9096530.1"/>
    <property type="molecule type" value="Genomic_DNA"/>
</dbReference>
<evidence type="ECO:0000313" key="2">
    <source>
        <dbReference type="Proteomes" id="UP001430360"/>
    </source>
</evidence>
<dbReference type="InterPro" id="IPR012340">
    <property type="entry name" value="NA-bd_OB-fold"/>
</dbReference>
<proteinExistence type="predicted"/>
<dbReference type="Proteomes" id="UP001430360">
    <property type="component" value="Unassembled WGS sequence"/>
</dbReference>
<evidence type="ECO:0000313" key="1">
    <source>
        <dbReference type="EMBL" id="MCD9096530.1"/>
    </source>
</evidence>
<comment type="caution">
    <text evidence="1">The sequence shown here is derived from an EMBL/GenBank/DDBJ whole genome shotgun (WGS) entry which is preliminary data.</text>
</comment>
<gene>
    <name evidence="1" type="ORF">LTT95_06200</name>
</gene>
<reference evidence="1" key="1">
    <citation type="submission" date="2021-12" db="EMBL/GenBank/DDBJ databases">
        <authorList>
            <person name="Ulrich A."/>
        </authorList>
    </citation>
    <scope>NUCLEOTIDE SEQUENCE</scope>
    <source>
        <strain evidence="1">A1P009</strain>
    </source>
</reference>